<dbReference type="Proteomes" id="UP001148018">
    <property type="component" value="Unassembled WGS sequence"/>
</dbReference>
<proteinExistence type="predicted"/>
<accession>A0A9Q0E2X3</accession>
<name>A0A9Q0E2X3_9TELE</name>
<keyword evidence="2" id="KW-1185">Reference proteome</keyword>
<evidence type="ECO:0000313" key="2">
    <source>
        <dbReference type="Proteomes" id="UP001148018"/>
    </source>
</evidence>
<sequence length="122" mass="12877">MEQLIGRQTYFGEIRDVAEERTEHLSPGTAVLFRDLLATFGLHPSAAELEPQDALKYSDDNCGGLSSGPLRGPQTAGGCSSTPGGYCGGQEGSVVPLSPTTTTPQLLRPTRENAAITADRML</sequence>
<organism evidence="1 2">
    <name type="scientific">Muraenolepis orangiensis</name>
    <name type="common">Patagonian moray cod</name>
    <dbReference type="NCBI Taxonomy" id="630683"/>
    <lineage>
        <taxon>Eukaryota</taxon>
        <taxon>Metazoa</taxon>
        <taxon>Chordata</taxon>
        <taxon>Craniata</taxon>
        <taxon>Vertebrata</taxon>
        <taxon>Euteleostomi</taxon>
        <taxon>Actinopterygii</taxon>
        <taxon>Neopterygii</taxon>
        <taxon>Teleostei</taxon>
        <taxon>Neoteleostei</taxon>
        <taxon>Acanthomorphata</taxon>
        <taxon>Zeiogadaria</taxon>
        <taxon>Gadariae</taxon>
        <taxon>Gadiformes</taxon>
        <taxon>Muraenolepidoidei</taxon>
        <taxon>Muraenolepididae</taxon>
        <taxon>Muraenolepis</taxon>
    </lineage>
</organism>
<dbReference type="EMBL" id="JANIIK010000048">
    <property type="protein sequence ID" value="KAJ3599625.1"/>
    <property type="molecule type" value="Genomic_DNA"/>
</dbReference>
<dbReference type="AlphaFoldDB" id="A0A9Q0E2X3"/>
<reference evidence="1" key="1">
    <citation type="submission" date="2022-07" db="EMBL/GenBank/DDBJ databases">
        <title>Chromosome-level genome of Muraenolepis orangiensis.</title>
        <authorList>
            <person name="Kim J."/>
        </authorList>
    </citation>
    <scope>NUCLEOTIDE SEQUENCE</scope>
    <source>
        <strain evidence="1">KU_S4_2022</strain>
        <tissue evidence="1">Muscle</tissue>
    </source>
</reference>
<evidence type="ECO:0000313" key="1">
    <source>
        <dbReference type="EMBL" id="KAJ3599625.1"/>
    </source>
</evidence>
<protein>
    <submittedName>
        <fullName evidence="1">Uncharacterized protein</fullName>
    </submittedName>
</protein>
<comment type="caution">
    <text evidence="1">The sequence shown here is derived from an EMBL/GenBank/DDBJ whole genome shotgun (WGS) entry which is preliminary data.</text>
</comment>
<gene>
    <name evidence="1" type="ORF">NHX12_033581</name>
</gene>